<evidence type="ECO:0000256" key="3">
    <source>
        <dbReference type="ARBA" id="ARBA00022670"/>
    </source>
</evidence>
<feature type="domain" description="Peptidase M48" evidence="12">
    <location>
        <begin position="76"/>
        <end position="289"/>
    </location>
</feature>
<dbReference type="OrthoDB" id="28389at2157"/>
<dbReference type="GO" id="GO:0005886">
    <property type="term" value="C:plasma membrane"/>
    <property type="evidence" value="ECO:0007669"/>
    <property type="project" value="UniProtKB-SubCell"/>
</dbReference>
<evidence type="ECO:0000256" key="6">
    <source>
        <dbReference type="ARBA" id="ARBA00022801"/>
    </source>
</evidence>
<keyword evidence="6 11" id="KW-0378">Hydrolase</keyword>
<dbReference type="Gene3D" id="3.30.2010.10">
    <property type="entry name" value="Metalloproteases ('zincins'), catalytic domain"/>
    <property type="match status" value="1"/>
</dbReference>
<evidence type="ECO:0000256" key="10">
    <source>
        <dbReference type="ARBA" id="ARBA00023136"/>
    </source>
</evidence>
<keyword evidence="3 11" id="KW-0645">Protease</keyword>
<comment type="cofactor">
    <cofactor evidence="11">
        <name>Zn(2+)</name>
        <dbReference type="ChEBI" id="CHEBI:29105"/>
    </cofactor>
    <text evidence="11">Binds 1 zinc ion per subunit.</text>
</comment>
<sequence length="302" mass="33636">MQRDLQLTLRMAISFFALTIIYLAFLSFISMYFGLGIVPISIIAGLMIGAQWFFSDRLVLWSTGTKIVSKEEYPILHQIIEDLAQKAKIPKPRVGVMTSDVPNAFATGKGPKSSVVVASTGIMKILTKDELEGVLSHELTHIRNRDVTIITLASLFSTIAWYLMQSSMFSSMWGGYGYGGRQQQNGNMFIVLIVAGIVWFLSFLIIRAISRYREFAADRGGAYLTGKPMNLSRALMKISGEIKTAPVQQLQKVEGMNAFFIIPAVSGQSIAQLFSTHPPVTERVKRLMRIEQELRNSDNLGI</sequence>
<dbReference type="GO" id="GO:0008270">
    <property type="term" value="F:zinc ion binding"/>
    <property type="evidence" value="ECO:0007669"/>
    <property type="project" value="UniProtKB-UniRule"/>
</dbReference>
<keyword evidence="14" id="KW-1185">Reference proteome</keyword>
<feature type="binding site" evidence="11">
    <location>
        <position position="137"/>
    </location>
    <ligand>
        <name>Zn(2+)</name>
        <dbReference type="ChEBI" id="CHEBI:29105"/>
        <note>catalytic</note>
    </ligand>
</feature>
<dbReference type="GO" id="GO:0006508">
    <property type="term" value="P:proteolysis"/>
    <property type="evidence" value="ECO:0007669"/>
    <property type="project" value="UniProtKB-KW"/>
</dbReference>
<evidence type="ECO:0000256" key="7">
    <source>
        <dbReference type="ARBA" id="ARBA00022833"/>
    </source>
</evidence>
<keyword evidence="2 11" id="KW-1003">Cell membrane</keyword>
<feature type="transmembrane region" description="Helical" evidence="11">
    <location>
        <begin position="147"/>
        <end position="164"/>
    </location>
</feature>
<evidence type="ECO:0000256" key="1">
    <source>
        <dbReference type="ARBA" id="ARBA00009779"/>
    </source>
</evidence>
<dbReference type="PANTHER" id="PTHR43221">
    <property type="entry name" value="PROTEASE HTPX"/>
    <property type="match status" value="1"/>
</dbReference>
<keyword evidence="5 11" id="KW-0479">Metal-binding</keyword>
<dbReference type="InterPro" id="IPR022919">
    <property type="entry name" value="Pept_M48_protease_HtpX"/>
</dbReference>
<keyword evidence="10 11" id="KW-0472">Membrane</keyword>
<name>A0A2H1EHJ3_9ARCH</name>
<keyword evidence="9 11" id="KW-0482">Metalloprotease</keyword>
<comment type="subcellular location">
    <subcellularLocation>
        <location evidence="11">Cell membrane</location>
        <topology evidence="11">Multi-pass membrane protein</topology>
    </subcellularLocation>
</comment>
<dbReference type="Pfam" id="PF01435">
    <property type="entry name" value="Peptidase_M48"/>
    <property type="match status" value="1"/>
</dbReference>
<dbReference type="EMBL" id="FRFC01000004">
    <property type="protein sequence ID" value="SHO46519.1"/>
    <property type="molecule type" value="Genomic_DNA"/>
</dbReference>
<keyword evidence="8 11" id="KW-1133">Transmembrane helix</keyword>
<dbReference type="Proteomes" id="UP000232412">
    <property type="component" value="Unassembled WGS sequence"/>
</dbReference>
<dbReference type="InterPro" id="IPR050083">
    <property type="entry name" value="HtpX_protease"/>
</dbReference>
<organism evidence="13 14">
    <name type="scientific">Nitrosotalea sinensis</name>
    <dbReference type="NCBI Taxonomy" id="1499975"/>
    <lineage>
        <taxon>Archaea</taxon>
        <taxon>Nitrososphaerota</taxon>
        <taxon>Nitrososphaeria</taxon>
        <taxon>Nitrosotaleales</taxon>
        <taxon>Nitrosotaleaceae</taxon>
        <taxon>Nitrosotalea</taxon>
    </lineage>
</organism>
<feature type="binding site" evidence="11">
    <location>
        <position position="141"/>
    </location>
    <ligand>
        <name>Zn(2+)</name>
        <dbReference type="ChEBI" id="CHEBI:29105"/>
        <note>catalytic</note>
    </ligand>
</feature>
<dbReference type="CDD" id="cd07327">
    <property type="entry name" value="M48B_HtpX_like"/>
    <property type="match status" value="1"/>
</dbReference>
<comment type="similarity">
    <text evidence="1 11">Belongs to the peptidase M48B family.</text>
</comment>
<feature type="transmembrane region" description="Helical" evidence="11">
    <location>
        <begin position="7"/>
        <end position="25"/>
    </location>
</feature>
<evidence type="ECO:0000256" key="8">
    <source>
        <dbReference type="ARBA" id="ARBA00022989"/>
    </source>
</evidence>
<feature type="transmembrane region" description="Helical" evidence="11">
    <location>
        <begin position="188"/>
        <end position="209"/>
    </location>
</feature>
<feature type="transmembrane region" description="Helical" evidence="11">
    <location>
        <begin position="31"/>
        <end position="54"/>
    </location>
</feature>
<keyword evidence="4 11" id="KW-0812">Transmembrane</keyword>
<evidence type="ECO:0000313" key="13">
    <source>
        <dbReference type="EMBL" id="SHO46519.1"/>
    </source>
</evidence>
<evidence type="ECO:0000256" key="4">
    <source>
        <dbReference type="ARBA" id="ARBA00022692"/>
    </source>
</evidence>
<dbReference type="HAMAP" id="MF_00188">
    <property type="entry name" value="Pept_M48_protease_HtpX"/>
    <property type="match status" value="1"/>
</dbReference>
<dbReference type="RefSeq" id="WP_101010350.1">
    <property type="nucleotide sequence ID" value="NZ_FRFC01000004.1"/>
</dbReference>
<evidence type="ECO:0000256" key="9">
    <source>
        <dbReference type="ARBA" id="ARBA00023049"/>
    </source>
</evidence>
<dbReference type="AlphaFoldDB" id="A0A2H1EHJ3"/>
<proteinExistence type="inferred from homology"/>
<evidence type="ECO:0000256" key="5">
    <source>
        <dbReference type="ARBA" id="ARBA00022723"/>
    </source>
</evidence>
<gene>
    <name evidence="11 13" type="primary">htpX</name>
    <name evidence="13" type="ORF">NSIN_30148</name>
</gene>
<dbReference type="PANTHER" id="PTHR43221:SF2">
    <property type="entry name" value="PROTEASE HTPX HOMOLOG"/>
    <property type="match status" value="1"/>
</dbReference>
<evidence type="ECO:0000256" key="2">
    <source>
        <dbReference type="ARBA" id="ARBA00022475"/>
    </source>
</evidence>
<evidence type="ECO:0000259" key="12">
    <source>
        <dbReference type="Pfam" id="PF01435"/>
    </source>
</evidence>
<accession>A0A2H1EHJ3</accession>
<evidence type="ECO:0000313" key="14">
    <source>
        <dbReference type="Proteomes" id="UP000232412"/>
    </source>
</evidence>
<dbReference type="NCBIfam" id="NF002669">
    <property type="entry name" value="PRK02391.1"/>
    <property type="match status" value="1"/>
</dbReference>
<dbReference type="GO" id="GO:0004222">
    <property type="term" value="F:metalloendopeptidase activity"/>
    <property type="evidence" value="ECO:0007669"/>
    <property type="project" value="UniProtKB-UniRule"/>
</dbReference>
<evidence type="ECO:0000256" key="11">
    <source>
        <dbReference type="HAMAP-Rule" id="MF_00188"/>
    </source>
</evidence>
<dbReference type="EC" id="3.4.24.-" evidence="11"/>
<keyword evidence="7 11" id="KW-0862">Zinc</keyword>
<feature type="binding site" evidence="11">
    <location>
        <position position="214"/>
    </location>
    <ligand>
        <name>Zn(2+)</name>
        <dbReference type="ChEBI" id="CHEBI:29105"/>
        <note>catalytic</note>
    </ligand>
</feature>
<reference evidence="14" key="1">
    <citation type="submission" date="2016-12" db="EMBL/GenBank/DDBJ databases">
        <authorList>
            <person name="Herbold C."/>
        </authorList>
    </citation>
    <scope>NUCLEOTIDE SEQUENCE [LARGE SCALE GENOMIC DNA]</scope>
</reference>
<protein>
    <recommendedName>
        <fullName evidence="11">Protease HtpX homolog</fullName>
        <ecNumber evidence="11">3.4.24.-</ecNumber>
    </recommendedName>
</protein>
<feature type="active site" evidence="11">
    <location>
        <position position="138"/>
    </location>
</feature>
<dbReference type="InterPro" id="IPR001915">
    <property type="entry name" value="Peptidase_M48"/>
</dbReference>